<evidence type="ECO:0000313" key="10">
    <source>
        <dbReference type="Proteomes" id="UP000708208"/>
    </source>
</evidence>
<evidence type="ECO:0000256" key="3">
    <source>
        <dbReference type="ARBA" id="ARBA00022692"/>
    </source>
</evidence>
<evidence type="ECO:0000256" key="6">
    <source>
        <dbReference type="ARBA" id="ARBA00023136"/>
    </source>
</evidence>
<evidence type="ECO:0000256" key="2">
    <source>
        <dbReference type="ARBA" id="ARBA00006618"/>
    </source>
</evidence>
<dbReference type="GO" id="GO:0005764">
    <property type="term" value="C:lysosome"/>
    <property type="evidence" value="ECO:0007669"/>
    <property type="project" value="TreeGrafter"/>
</dbReference>
<dbReference type="EMBL" id="CAJVCH010144011">
    <property type="protein sequence ID" value="CAG7727112.1"/>
    <property type="molecule type" value="Genomic_DNA"/>
</dbReference>
<keyword evidence="7" id="KW-0325">Glycoprotein</keyword>
<gene>
    <name evidence="9" type="ORF">AFUS01_LOCUS15971</name>
</gene>
<dbReference type="InterPro" id="IPR025958">
    <property type="entry name" value="SID1_TM_fam"/>
</dbReference>
<keyword evidence="10" id="KW-1185">Reference proteome</keyword>
<keyword evidence="3 8" id="KW-0812">Transmembrane</keyword>
<evidence type="ECO:0000256" key="1">
    <source>
        <dbReference type="ARBA" id="ARBA00004141"/>
    </source>
</evidence>
<evidence type="ECO:0000313" key="9">
    <source>
        <dbReference type="EMBL" id="CAG7727112.1"/>
    </source>
</evidence>
<evidence type="ECO:0000256" key="7">
    <source>
        <dbReference type="ARBA" id="ARBA00023180"/>
    </source>
</evidence>
<protein>
    <recommendedName>
        <fullName evidence="11">SID1 transmembrane family member 1</fullName>
    </recommendedName>
</protein>
<dbReference type="Proteomes" id="UP000708208">
    <property type="component" value="Unassembled WGS sequence"/>
</dbReference>
<dbReference type="GO" id="GO:0051033">
    <property type="term" value="F:RNA transmembrane transporter activity"/>
    <property type="evidence" value="ECO:0007669"/>
    <property type="project" value="TreeGrafter"/>
</dbReference>
<evidence type="ECO:0000256" key="8">
    <source>
        <dbReference type="SAM" id="Phobius"/>
    </source>
</evidence>
<evidence type="ECO:0008006" key="11">
    <source>
        <dbReference type="Google" id="ProtNLM"/>
    </source>
</evidence>
<dbReference type="PANTHER" id="PTHR12185:SF14">
    <property type="entry name" value="CHOLESTEROL UPTAKE PROTEIN 1"/>
    <property type="match status" value="1"/>
</dbReference>
<dbReference type="Pfam" id="PF13965">
    <property type="entry name" value="SID-1_RNA_chan"/>
    <property type="match status" value="1"/>
</dbReference>
<comment type="subcellular location">
    <subcellularLocation>
        <location evidence="1">Membrane</location>
        <topology evidence="1">Multi-pass membrane protein</topology>
    </subcellularLocation>
</comment>
<evidence type="ECO:0000256" key="5">
    <source>
        <dbReference type="ARBA" id="ARBA00022989"/>
    </source>
</evidence>
<dbReference type="OrthoDB" id="416618at2759"/>
<dbReference type="AlphaFoldDB" id="A0A8J2P623"/>
<keyword evidence="5 8" id="KW-1133">Transmembrane helix</keyword>
<dbReference type="PANTHER" id="PTHR12185">
    <property type="entry name" value="SID1 TRANSMEMBRANE FAMILY MEMEBER"/>
    <property type="match status" value="1"/>
</dbReference>
<keyword evidence="6 8" id="KW-0472">Membrane</keyword>
<keyword evidence="4" id="KW-0732">Signal</keyword>
<dbReference type="GO" id="GO:0003725">
    <property type="term" value="F:double-stranded RNA binding"/>
    <property type="evidence" value="ECO:0007669"/>
    <property type="project" value="TreeGrafter"/>
</dbReference>
<comment type="caution">
    <text evidence="9">The sequence shown here is derived from an EMBL/GenBank/DDBJ whole genome shotgun (WGS) entry which is preliminary data.</text>
</comment>
<organism evidence="9 10">
    <name type="scientific">Allacma fusca</name>
    <dbReference type="NCBI Taxonomy" id="39272"/>
    <lineage>
        <taxon>Eukaryota</taxon>
        <taxon>Metazoa</taxon>
        <taxon>Ecdysozoa</taxon>
        <taxon>Arthropoda</taxon>
        <taxon>Hexapoda</taxon>
        <taxon>Collembola</taxon>
        <taxon>Symphypleona</taxon>
        <taxon>Sminthuridae</taxon>
        <taxon>Allacma</taxon>
    </lineage>
</organism>
<sequence length="347" mass="39450">MELNLTHKYLVTVTTLCTVAKTNTLYQEEISADASFLYVFPLRFWQERKPESTNIRVEVGLEQDMGPLSMDCPVLFVINQEEYVTSMELPFRFSTVSGKGSSNVYYEASRTLCVPEPDKPAMRNITVRVTTCRKSAIKYNLKVSVTWDYLLPLENAMTIQISPTRPIIHGYLFSPQNLSSVKISATSTDSTCMTISIQPLHCPIFDQEWNVNYVGLWQTMTKKAAMTIENNGRFSNGFAVALVVHDDDQRCRKNSATKERFQRFRWKTVKLRISDDSQIPGYILFFCLILPVVGSLAIVFVTFILFRNQISAIDVTDSYASRRFLRPNVLASDSEEVDPLNSPLPQG</sequence>
<dbReference type="GO" id="GO:0005886">
    <property type="term" value="C:plasma membrane"/>
    <property type="evidence" value="ECO:0007669"/>
    <property type="project" value="TreeGrafter"/>
</dbReference>
<accession>A0A8J2P623</accession>
<comment type="similarity">
    <text evidence="2">Belongs to the SID1 family.</text>
</comment>
<name>A0A8J2P623_9HEXA</name>
<feature type="transmembrane region" description="Helical" evidence="8">
    <location>
        <begin position="282"/>
        <end position="306"/>
    </location>
</feature>
<evidence type="ECO:0000256" key="4">
    <source>
        <dbReference type="ARBA" id="ARBA00022729"/>
    </source>
</evidence>
<reference evidence="9" key="1">
    <citation type="submission" date="2021-06" db="EMBL/GenBank/DDBJ databases">
        <authorList>
            <person name="Hodson N. C."/>
            <person name="Mongue J. A."/>
            <person name="Jaron S. K."/>
        </authorList>
    </citation>
    <scope>NUCLEOTIDE SEQUENCE</scope>
</reference>
<proteinExistence type="inferred from homology"/>